<evidence type="ECO:0000256" key="1">
    <source>
        <dbReference type="ARBA" id="ARBA00004651"/>
    </source>
</evidence>
<evidence type="ECO:0000256" key="2">
    <source>
        <dbReference type="ARBA" id="ARBA00009773"/>
    </source>
</evidence>
<keyword evidence="3" id="KW-0813">Transport</keyword>
<keyword evidence="5 9" id="KW-0812">Transmembrane</keyword>
<feature type="transmembrane region" description="Helical" evidence="9">
    <location>
        <begin position="345"/>
        <end position="376"/>
    </location>
</feature>
<evidence type="ECO:0000256" key="3">
    <source>
        <dbReference type="ARBA" id="ARBA00022448"/>
    </source>
</evidence>
<name>A0ABP9EYT8_9ACTN</name>
<evidence type="ECO:0000256" key="6">
    <source>
        <dbReference type="ARBA" id="ARBA00022989"/>
    </source>
</evidence>
<dbReference type="InterPro" id="IPR002549">
    <property type="entry name" value="AI-2E-like"/>
</dbReference>
<dbReference type="Proteomes" id="UP001501521">
    <property type="component" value="Unassembled WGS sequence"/>
</dbReference>
<comment type="caution">
    <text evidence="10">The sequence shown here is derived from an EMBL/GenBank/DDBJ whole genome shotgun (WGS) entry which is preliminary data.</text>
</comment>
<feature type="transmembrane region" description="Helical" evidence="9">
    <location>
        <begin position="277"/>
        <end position="301"/>
    </location>
</feature>
<feature type="region of interest" description="Disordered" evidence="8">
    <location>
        <begin position="428"/>
        <end position="472"/>
    </location>
</feature>
<reference evidence="11" key="1">
    <citation type="journal article" date="2019" name="Int. J. Syst. Evol. Microbiol.">
        <title>The Global Catalogue of Microorganisms (GCM) 10K type strain sequencing project: providing services to taxonomists for standard genome sequencing and annotation.</title>
        <authorList>
            <consortium name="The Broad Institute Genomics Platform"/>
            <consortium name="The Broad Institute Genome Sequencing Center for Infectious Disease"/>
            <person name="Wu L."/>
            <person name="Ma J."/>
        </authorList>
    </citation>
    <scope>NUCLEOTIDE SEQUENCE [LARGE SCALE GENOMIC DNA]</scope>
    <source>
        <strain evidence="11">JCM 19125</strain>
    </source>
</reference>
<dbReference type="PANTHER" id="PTHR21716:SF53">
    <property type="entry name" value="PERMEASE PERM-RELATED"/>
    <property type="match status" value="1"/>
</dbReference>
<keyword evidence="4" id="KW-1003">Cell membrane</keyword>
<sequence>MSHDTPGDVTPGPAGGLPFDEETLVALPSPDPSAPVDRADVIGEGGRWVAAWAGRFILMAAAVLILGWLAQKFWSGILPVLFALLFASVLWPLTNWLKQRGVPYGVGSAISLLGGFGALAGLIWLIAPSIASQWSTLSGQAVKGVRQLQEWAAGPPLNIRDEQLNEWINQGLSWVQGRSGELFGQALNVTGSIGSGVVTLLLTLVLTFFFLKDGNSFLSFTRRIVGRKAGFHATELLTRLWNTLSGYIRTQAIVSFVDAVLIGLGLVVLNVPLAFPLAVITFMAGFIPMVGAITAGALAVLVALVSNGIYTALFALLLIILVQQLEGNILQPLLQSRVMQLHPVVVLLAVLLGGVWGGIVGAFLAVPIAASAAVAARYLGDLIDLRTGEKRAEDIRWATDDGHTIAFEGEQHAAFFRALVRRRTARREAEDGGDRATVELPGGDEARLEGTGWLGKLMRRRPISEQDEDDEQ</sequence>
<feature type="transmembrane region" description="Helical" evidence="9">
    <location>
        <begin position="106"/>
        <end position="127"/>
    </location>
</feature>
<feature type="transmembrane region" description="Helical" evidence="9">
    <location>
        <begin position="189"/>
        <end position="211"/>
    </location>
</feature>
<feature type="compositionally biased region" description="Basic and acidic residues" evidence="8">
    <location>
        <begin position="428"/>
        <end position="437"/>
    </location>
</feature>
<protein>
    <recommendedName>
        <fullName evidence="12">AI-2E family transporter</fullName>
    </recommendedName>
</protein>
<evidence type="ECO:0000313" key="10">
    <source>
        <dbReference type="EMBL" id="GAA4890068.1"/>
    </source>
</evidence>
<proteinExistence type="inferred from homology"/>
<evidence type="ECO:0000256" key="8">
    <source>
        <dbReference type="SAM" id="MobiDB-lite"/>
    </source>
</evidence>
<organism evidence="10 11">
    <name type="scientific">Tessaracoccus lubricantis</name>
    <dbReference type="NCBI Taxonomy" id="545543"/>
    <lineage>
        <taxon>Bacteria</taxon>
        <taxon>Bacillati</taxon>
        <taxon>Actinomycetota</taxon>
        <taxon>Actinomycetes</taxon>
        <taxon>Propionibacteriales</taxon>
        <taxon>Propionibacteriaceae</taxon>
        <taxon>Tessaracoccus</taxon>
    </lineage>
</organism>
<comment type="subcellular location">
    <subcellularLocation>
        <location evidence="1">Cell membrane</location>
        <topology evidence="1">Multi-pass membrane protein</topology>
    </subcellularLocation>
</comment>
<evidence type="ECO:0008006" key="12">
    <source>
        <dbReference type="Google" id="ProtNLM"/>
    </source>
</evidence>
<comment type="similarity">
    <text evidence="2">Belongs to the autoinducer-2 exporter (AI-2E) (TC 2.A.86) family.</text>
</comment>
<keyword evidence="6 9" id="KW-1133">Transmembrane helix</keyword>
<evidence type="ECO:0000313" key="11">
    <source>
        <dbReference type="Proteomes" id="UP001501521"/>
    </source>
</evidence>
<dbReference type="Pfam" id="PF01594">
    <property type="entry name" value="AI-2E_transport"/>
    <property type="match status" value="1"/>
</dbReference>
<accession>A0ABP9EYT8</accession>
<evidence type="ECO:0000256" key="4">
    <source>
        <dbReference type="ARBA" id="ARBA00022475"/>
    </source>
</evidence>
<evidence type="ECO:0000256" key="9">
    <source>
        <dbReference type="SAM" id="Phobius"/>
    </source>
</evidence>
<keyword evidence="7 9" id="KW-0472">Membrane</keyword>
<dbReference type="RefSeq" id="WP_345577965.1">
    <property type="nucleotide sequence ID" value="NZ_BAABLV010000005.1"/>
</dbReference>
<evidence type="ECO:0000256" key="7">
    <source>
        <dbReference type="ARBA" id="ARBA00023136"/>
    </source>
</evidence>
<keyword evidence="11" id="KW-1185">Reference proteome</keyword>
<dbReference type="EMBL" id="BAABLV010000005">
    <property type="protein sequence ID" value="GAA4890068.1"/>
    <property type="molecule type" value="Genomic_DNA"/>
</dbReference>
<gene>
    <name evidence="10" type="ORF">GCM10025789_03170</name>
</gene>
<dbReference type="PANTHER" id="PTHR21716">
    <property type="entry name" value="TRANSMEMBRANE PROTEIN"/>
    <property type="match status" value="1"/>
</dbReference>
<feature type="transmembrane region" description="Helical" evidence="9">
    <location>
        <begin position="308"/>
        <end position="325"/>
    </location>
</feature>
<evidence type="ECO:0000256" key="5">
    <source>
        <dbReference type="ARBA" id="ARBA00022692"/>
    </source>
</evidence>
<feature type="transmembrane region" description="Helical" evidence="9">
    <location>
        <begin position="76"/>
        <end position="94"/>
    </location>
</feature>
<feature type="transmembrane region" description="Helical" evidence="9">
    <location>
        <begin position="252"/>
        <end position="271"/>
    </location>
</feature>
<feature type="transmembrane region" description="Helical" evidence="9">
    <location>
        <begin position="48"/>
        <end position="70"/>
    </location>
</feature>